<dbReference type="EMBL" id="WJQU01000003">
    <property type="protein sequence ID" value="KAJ6638593.1"/>
    <property type="molecule type" value="Genomic_DNA"/>
</dbReference>
<dbReference type="InterPro" id="IPR016024">
    <property type="entry name" value="ARM-type_fold"/>
</dbReference>
<dbReference type="InterPro" id="IPR011989">
    <property type="entry name" value="ARM-like"/>
</dbReference>
<name>A0A9Q0S040_9DIPT</name>
<dbReference type="Gene3D" id="1.25.10.10">
    <property type="entry name" value="Leucine-rich Repeat Variant"/>
    <property type="match status" value="1"/>
</dbReference>
<comment type="caution">
    <text evidence="1">The sequence shown here is derived from an EMBL/GenBank/DDBJ whole genome shotgun (WGS) entry which is preliminary data.</text>
</comment>
<accession>A0A9Q0S040</accession>
<sequence length="408" mass="47283">MATSKFNFEWHDELLVSACNIPYWNKAAQIWESIDGNWHSMEEMKLESLQKTLKVLIEVSKLGKDRQWIIAQEAFGFLKSIIAFPKPNHRDITSRAWQLIFNLVAGNTENQKKIWKECHGLLLKYLRKDFPYKDTCRLIVYNIHSIGRQGRNEATTMLNILLHSFYNERVKAKAPLKEQGLTTFLEHFIIYEKNFSIMYLNITGCEKLALLQFTIDYLERKYADGQKGIPISVEHLFSMCNDFISKCQQNLGCPSSEDLQSIFLLFKVIAIVSNEKYYSLDQFDFELLRNVVQLLTFIRYNADVAVEAFSTINMLKHALLMTISNLVKTNNSHKEMAKDSGIIEELVNLIEAEGGDIFLYRYTIYALMDLCKGNPNMEYLSGIVTQREHKASPVLLKLAREIQWNTSP</sequence>
<proteinExistence type="predicted"/>
<organism evidence="1 2">
    <name type="scientific">Pseudolycoriella hygida</name>
    <dbReference type="NCBI Taxonomy" id="35572"/>
    <lineage>
        <taxon>Eukaryota</taxon>
        <taxon>Metazoa</taxon>
        <taxon>Ecdysozoa</taxon>
        <taxon>Arthropoda</taxon>
        <taxon>Hexapoda</taxon>
        <taxon>Insecta</taxon>
        <taxon>Pterygota</taxon>
        <taxon>Neoptera</taxon>
        <taxon>Endopterygota</taxon>
        <taxon>Diptera</taxon>
        <taxon>Nematocera</taxon>
        <taxon>Sciaroidea</taxon>
        <taxon>Sciaridae</taxon>
        <taxon>Pseudolycoriella</taxon>
    </lineage>
</organism>
<dbReference type="AlphaFoldDB" id="A0A9Q0S040"/>
<evidence type="ECO:0000313" key="1">
    <source>
        <dbReference type="EMBL" id="KAJ6638593.1"/>
    </source>
</evidence>
<reference evidence="1" key="1">
    <citation type="submission" date="2022-07" db="EMBL/GenBank/DDBJ databases">
        <authorList>
            <person name="Trinca V."/>
            <person name="Uliana J.V.C."/>
            <person name="Torres T.T."/>
            <person name="Ward R.J."/>
            <person name="Monesi N."/>
        </authorList>
    </citation>
    <scope>NUCLEOTIDE SEQUENCE</scope>
    <source>
        <strain evidence="1">HSMRA1968</strain>
        <tissue evidence="1">Whole embryos</tissue>
    </source>
</reference>
<evidence type="ECO:0000313" key="2">
    <source>
        <dbReference type="Proteomes" id="UP001151699"/>
    </source>
</evidence>
<protein>
    <submittedName>
        <fullName evidence="1">Uncharacterized protein</fullName>
    </submittedName>
</protein>
<dbReference type="OrthoDB" id="7775259at2759"/>
<keyword evidence="2" id="KW-1185">Reference proteome</keyword>
<dbReference type="SUPFAM" id="SSF48371">
    <property type="entry name" value="ARM repeat"/>
    <property type="match status" value="1"/>
</dbReference>
<gene>
    <name evidence="1" type="ORF">Bhyg_11330</name>
</gene>
<dbReference type="Proteomes" id="UP001151699">
    <property type="component" value="Chromosome X"/>
</dbReference>